<evidence type="ECO:0008006" key="4">
    <source>
        <dbReference type="Google" id="ProtNLM"/>
    </source>
</evidence>
<proteinExistence type="predicted"/>
<dbReference type="AlphaFoldDB" id="A0A8S1HM55"/>
<sequence length="307" mass="36454">MDFFDKVKRNPNTGIDDLRSEFDAESDAERKRKRTDFLEKEYSGEAPKPKRSEGKHWFQDEHGRAHRQMSRLMTLNAYQRHKEIINMYYLSFPGSTKLLQPSTSHERTDYDVLKDNHRFLWSEEDESRTSDSWEARMAKKYYDKLFKEYCIVDLTYFKKNKVAMRWRTEKEVREGKGQFECGNKKCKDSIDLRSWEVNFGYVENGERKNALVKVRLCPQCSEMLNYSSTKRRVEKKSSKKWGSKRKDSPKDTEREKSPKKEEPQISNEKAGKPTESVSADIWEAPVVQDVERTVDEDIDDFLDDLFE</sequence>
<reference evidence="2" key="1">
    <citation type="submission" date="2020-10" db="EMBL/GenBank/DDBJ databases">
        <authorList>
            <person name="Kikuchi T."/>
        </authorList>
    </citation>
    <scope>NUCLEOTIDE SEQUENCE</scope>
    <source>
        <strain evidence="2">NKZ352</strain>
    </source>
</reference>
<dbReference type="PANTHER" id="PTHR11567:SF25">
    <property type="entry name" value="PROTEIN FRA10AC1"/>
    <property type="match status" value="1"/>
</dbReference>
<feature type="compositionally biased region" description="Basic residues" evidence="1">
    <location>
        <begin position="231"/>
        <end position="243"/>
    </location>
</feature>
<accession>A0A8S1HM55</accession>
<dbReference type="Pfam" id="PF09725">
    <property type="entry name" value="Fra10Ac1"/>
    <property type="match status" value="1"/>
</dbReference>
<dbReference type="OrthoDB" id="197967at2759"/>
<dbReference type="InterPro" id="IPR019129">
    <property type="entry name" value="Folate-sensitive_fs_Fra10Ac1"/>
</dbReference>
<evidence type="ECO:0000313" key="2">
    <source>
        <dbReference type="EMBL" id="CAD6197713.1"/>
    </source>
</evidence>
<organism evidence="2 3">
    <name type="scientific">Caenorhabditis auriculariae</name>
    <dbReference type="NCBI Taxonomy" id="2777116"/>
    <lineage>
        <taxon>Eukaryota</taxon>
        <taxon>Metazoa</taxon>
        <taxon>Ecdysozoa</taxon>
        <taxon>Nematoda</taxon>
        <taxon>Chromadorea</taxon>
        <taxon>Rhabditida</taxon>
        <taxon>Rhabditina</taxon>
        <taxon>Rhabditomorpha</taxon>
        <taxon>Rhabditoidea</taxon>
        <taxon>Rhabditidae</taxon>
        <taxon>Peloderinae</taxon>
        <taxon>Caenorhabditis</taxon>
    </lineage>
</organism>
<evidence type="ECO:0000313" key="3">
    <source>
        <dbReference type="Proteomes" id="UP000835052"/>
    </source>
</evidence>
<dbReference type="Proteomes" id="UP000835052">
    <property type="component" value="Unassembled WGS sequence"/>
</dbReference>
<feature type="region of interest" description="Disordered" evidence="1">
    <location>
        <begin position="231"/>
        <end position="283"/>
    </location>
</feature>
<dbReference type="PANTHER" id="PTHR11567">
    <property type="entry name" value="ACID PHOSPHATASE-RELATED"/>
    <property type="match status" value="1"/>
</dbReference>
<name>A0A8S1HM55_9PELO</name>
<dbReference type="GO" id="GO:0016791">
    <property type="term" value="F:phosphatase activity"/>
    <property type="evidence" value="ECO:0007669"/>
    <property type="project" value="TreeGrafter"/>
</dbReference>
<evidence type="ECO:0000256" key="1">
    <source>
        <dbReference type="SAM" id="MobiDB-lite"/>
    </source>
</evidence>
<dbReference type="EMBL" id="CAJGYM010000102">
    <property type="protein sequence ID" value="CAD6197713.1"/>
    <property type="molecule type" value="Genomic_DNA"/>
</dbReference>
<dbReference type="InterPro" id="IPR050645">
    <property type="entry name" value="Histidine_acid_phosphatase"/>
</dbReference>
<protein>
    <recommendedName>
        <fullName evidence="4">Protein FRA10AC1</fullName>
    </recommendedName>
</protein>
<keyword evidence="3" id="KW-1185">Reference proteome</keyword>
<gene>
    <name evidence="2" type="ORF">CAUJ_LOCUS13622</name>
</gene>
<feature type="compositionally biased region" description="Basic and acidic residues" evidence="1">
    <location>
        <begin position="16"/>
        <end position="56"/>
    </location>
</feature>
<feature type="compositionally biased region" description="Basic and acidic residues" evidence="1">
    <location>
        <begin position="244"/>
        <end position="263"/>
    </location>
</feature>
<feature type="region of interest" description="Disordered" evidence="1">
    <location>
        <begin position="1"/>
        <end position="56"/>
    </location>
</feature>
<comment type="caution">
    <text evidence="2">The sequence shown here is derived from an EMBL/GenBank/DDBJ whole genome shotgun (WGS) entry which is preliminary data.</text>
</comment>